<proteinExistence type="predicted"/>
<reference evidence="3" key="1">
    <citation type="submission" date="2021-01" db="EMBL/GenBank/DDBJ databases">
        <authorList>
            <consortium name="Genoscope - CEA"/>
            <person name="William W."/>
        </authorList>
    </citation>
    <scope>NUCLEOTIDE SEQUENCE</scope>
</reference>
<protein>
    <recommendedName>
        <fullName evidence="5">Transmembrane protein</fullName>
    </recommendedName>
</protein>
<evidence type="ECO:0000313" key="3">
    <source>
        <dbReference type="EMBL" id="CAD8097278.1"/>
    </source>
</evidence>
<organism evidence="3 4">
    <name type="scientific">Paramecium sonneborni</name>
    <dbReference type="NCBI Taxonomy" id="65129"/>
    <lineage>
        <taxon>Eukaryota</taxon>
        <taxon>Sar</taxon>
        <taxon>Alveolata</taxon>
        <taxon>Ciliophora</taxon>
        <taxon>Intramacronucleata</taxon>
        <taxon>Oligohymenophorea</taxon>
        <taxon>Peniculida</taxon>
        <taxon>Parameciidae</taxon>
        <taxon>Paramecium</taxon>
    </lineage>
</organism>
<dbReference type="EMBL" id="CAJJDN010000068">
    <property type="protein sequence ID" value="CAD8097278.1"/>
    <property type="molecule type" value="Genomic_DNA"/>
</dbReference>
<evidence type="ECO:0000313" key="4">
    <source>
        <dbReference type="Proteomes" id="UP000692954"/>
    </source>
</evidence>
<feature type="transmembrane region" description="Helical" evidence="1">
    <location>
        <begin position="197"/>
        <end position="217"/>
    </location>
</feature>
<feature type="chain" id="PRO_5035815110" description="Transmembrane protein" evidence="2">
    <location>
        <begin position="16"/>
        <end position="267"/>
    </location>
</feature>
<keyword evidence="1" id="KW-1133">Transmembrane helix</keyword>
<sequence>MLIFSILILIEFTQTIHNFYQNDNIFYNQQIQYISSLFCCIFNFLGNSQFIKRNGILPNICNLKFYLQQFQRLGKQKRLMIIQAALQILITPVRLGFQAQYIRNYQNQQENKLRNCQQLMNNLSESFYFNILVLLITQKIQTSKCLDGNQESTISSTQCDNYKIVQRWEVESSADHPFGCLNLIFCETVSNILTKDLLILIIFSLSTPLFLFSFNLFEFNFSTITISDKTLSRNIENCFYCDLLVLFEYETIKFLNCVVRKENKFAL</sequence>
<evidence type="ECO:0008006" key="5">
    <source>
        <dbReference type="Google" id="ProtNLM"/>
    </source>
</evidence>
<keyword evidence="1" id="KW-0472">Membrane</keyword>
<comment type="caution">
    <text evidence="3">The sequence shown here is derived from an EMBL/GenBank/DDBJ whole genome shotgun (WGS) entry which is preliminary data.</text>
</comment>
<name>A0A8S1NX11_9CILI</name>
<keyword evidence="4" id="KW-1185">Reference proteome</keyword>
<dbReference type="Proteomes" id="UP000692954">
    <property type="component" value="Unassembled WGS sequence"/>
</dbReference>
<keyword evidence="1" id="KW-0812">Transmembrane</keyword>
<feature type="signal peptide" evidence="2">
    <location>
        <begin position="1"/>
        <end position="15"/>
    </location>
</feature>
<dbReference type="AlphaFoldDB" id="A0A8S1NX11"/>
<keyword evidence="2" id="KW-0732">Signal</keyword>
<evidence type="ECO:0000256" key="1">
    <source>
        <dbReference type="SAM" id="Phobius"/>
    </source>
</evidence>
<gene>
    <name evidence="3" type="ORF">PSON_ATCC_30995.1.T0680062</name>
</gene>
<evidence type="ECO:0000256" key="2">
    <source>
        <dbReference type="SAM" id="SignalP"/>
    </source>
</evidence>
<accession>A0A8S1NX11</accession>